<dbReference type="PANTHER" id="PTHR32046:SF11">
    <property type="entry name" value="IMMUNE-ASSOCIATED NUCLEOTIDE-BINDING PROTEIN 10-LIKE"/>
    <property type="match status" value="1"/>
</dbReference>
<gene>
    <name evidence="5" type="ORF">MMYC01_207515</name>
</gene>
<accession>A0A175VZV3</accession>
<feature type="domain" description="SNTX MACPF/CDC-like" evidence="2">
    <location>
        <begin position="6"/>
        <end position="252"/>
    </location>
</feature>
<keyword evidence="6" id="KW-1185">Reference proteome</keyword>
<sequence>MFPPASKRPALGKFASLGDLYDARTDSFGVSLFNADLPENAVKRADNPSTSMSISKTDTYKEKFKTFDMDSGLSASFLAGLVEVSGSGNFLKETSNSSLSTQMSLIYNTVSVEETLALAAVMDIIAHDRLEDGLATHVVVGITWGAQCVVTTKSEVRHEEKVKEVSAKMEAELLKLKLAGAGAHAGLAVDRGKQDSETKFEVTVHGDIVADDGLVPCDLQSAQQFLSNVGRYMKKANNGKGKPQAYQLMPIGMVGMMRGVMPTKANEQLVELNLQCLENFVLLFDNIHASKMKLHDYHIQVGSHRACVPPEHAREIAEQLGKWNAQEAELKMKYAETLTAVRAGRVQGQELLRLYAEFAGGPFAPENLTTESHIYNEKIEFVDLVEQLGATYIGYERSLKIELMKRSTAGDVYIMYFDDNSMETDEWNGNAALINELLNEKPQKPVLIVDTEAAGLEPTDVRVVHERHGIRVCEDLLEVRRFMTDYCVMRYPGDKLDRSQTTKPNTRRAVKVPCPNLQCQPSETCEWVCFRCRAPIEYGYTDEFLYCDCGRCRYDEWEFRCNSDKHGWVFEKYSTEKFYKLLRCLEPFKELNILILGETGVGKSTWINAFINYLNFASLEEAIAAPDLNFIIPFFFGSHDEAGNWHEINYMLPSVTTVEEVASTQGESATQRTMIHSFHIGDRIVRLIDTPGIGDTRGIEQYKANMEDILQTLTQYPELHGILILLKPNNARLTLTFRFCITELLTHLHRSAARNMAFGFTFTRGSNYRPGDSYSPLKTLLRNCQIDELELSHHTTYSFDSESFRYLASLKQGVELGFRDENAKSWKHSVAQCNRLVEHFSSIPPHQVRSTLSLNQARQVILQLVEPMAKVSQSVADTVRENEADLQRLKNMENQAPTQAELEEMLIVRRKCQVPIDLDRPRAVCTNPDCEQDVDDLEGVSTLYKSVCHDDCTVKFGSLRWCSVMKIKLRSRKYVCKVCNHGLQDHRHITYDLREMTVVEGAEEVAKRLQDSRDTIKPVRELVEEKTRRIEQFKAEQRLIQEACSQFSFFMKENSITPYNDATAAFLREQINEEKRKMNPSSGETERLRRLQESLRQHEKMVGDLKRSLERGEGNEILEENGIEKWLKTLYDLPNFGRDLQKIKEVVDRTREATFREKPHAIRVGAHWPDGSSRRRREFKTSSSAAIPGRVKNRARRLMEKDTT</sequence>
<dbReference type="PANTHER" id="PTHR32046">
    <property type="entry name" value="G DOMAIN-CONTAINING PROTEIN"/>
    <property type="match status" value="1"/>
</dbReference>
<dbReference type="EMBL" id="LCTW02000187">
    <property type="protein sequence ID" value="KXX76913.1"/>
    <property type="molecule type" value="Genomic_DNA"/>
</dbReference>
<evidence type="ECO:0000259" key="3">
    <source>
        <dbReference type="Pfam" id="PF24676"/>
    </source>
</evidence>
<comment type="caution">
    <text evidence="5">The sequence shown here is derived from an EMBL/GenBank/DDBJ whole genome shotgun (WGS) entry which is preliminary data.</text>
</comment>
<feature type="region of interest" description="Disordered" evidence="1">
    <location>
        <begin position="1166"/>
        <end position="1204"/>
    </location>
</feature>
<evidence type="ECO:0000313" key="5">
    <source>
        <dbReference type="EMBL" id="KXX76913.1"/>
    </source>
</evidence>
<dbReference type="InterPro" id="IPR058519">
    <property type="entry name" value="DUF8206"/>
</dbReference>
<organism evidence="5 6">
    <name type="scientific">Madurella mycetomatis</name>
    <dbReference type="NCBI Taxonomy" id="100816"/>
    <lineage>
        <taxon>Eukaryota</taxon>
        <taxon>Fungi</taxon>
        <taxon>Dikarya</taxon>
        <taxon>Ascomycota</taxon>
        <taxon>Pezizomycotina</taxon>
        <taxon>Sordariomycetes</taxon>
        <taxon>Sordariomycetidae</taxon>
        <taxon>Sordariales</taxon>
        <taxon>Sordariales incertae sedis</taxon>
        <taxon>Madurella</taxon>
    </lineage>
</organism>
<evidence type="ECO:0000313" key="6">
    <source>
        <dbReference type="Proteomes" id="UP000078237"/>
    </source>
</evidence>
<name>A0A175VZV3_9PEZI</name>
<evidence type="ECO:0000259" key="4">
    <source>
        <dbReference type="Pfam" id="PF26633"/>
    </source>
</evidence>
<dbReference type="Pfam" id="PF24676">
    <property type="entry name" value="DUF7656"/>
    <property type="match status" value="1"/>
</dbReference>
<reference evidence="5 6" key="1">
    <citation type="journal article" date="2016" name="Genome Announc.">
        <title>Genome Sequence of Madurella mycetomatis mm55, Isolated from a Human Mycetoma Case in Sudan.</title>
        <authorList>
            <person name="Smit S."/>
            <person name="Derks M.F."/>
            <person name="Bervoets S."/>
            <person name="Fahal A."/>
            <person name="van Leeuwen W."/>
            <person name="van Belkum A."/>
            <person name="van de Sande W.W."/>
        </authorList>
    </citation>
    <scope>NUCLEOTIDE SEQUENCE [LARGE SCALE GENOMIC DNA]</scope>
    <source>
        <strain evidence="6">mm55</strain>
    </source>
</reference>
<dbReference type="Pfam" id="PF24674">
    <property type="entry name" value="MACPF_SNTX"/>
    <property type="match status" value="1"/>
</dbReference>
<dbReference type="Gene3D" id="3.40.50.300">
    <property type="entry name" value="P-loop containing nucleotide triphosphate hydrolases"/>
    <property type="match status" value="1"/>
</dbReference>
<dbReference type="Proteomes" id="UP000078237">
    <property type="component" value="Unassembled WGS sequence"/>
</dbReference>
<evidence type="ECO:0000256" key="1">
    <source>
        <dbReference type="SAM" id="MobiDB-lite"/>
    </source>
</evidence>
<dbReference type="VEuPathDB" id="FungiDB:MMYC01_207515"/>
<dbReference type="InterPro" id="IPR056073">
    <property type="entry name" value="DUF7656"/>
</dbReference>
<proteinExistence type="predicted"/>
<dbReference type="Pfam" id="PF26633">
    <property type="entry name" value="DUF8206"/>
    <property type="match status" value="1"/>
</dbReference>
<dbReference type="AlphaFoldDB" id="A0A175VZV3"/>
<evidence type="ECO:0000259" key="2">
    <source>
        <dbReference type="Pfam" id="PF24674"/>
    </source>
</evidence>
<dbReference type="InterPro" id="IPR027417">
    <property type="entry name" value="P-loop_NTPase"/>
</dbReference>
<protein>
    <submittedName>
        <fullName evidence="5">Neoverrucotoxin subunit beta</fullName>
    </submittedName>
</protein>
<feature type="domain" description="DUF8206" evidence="4">
    <location>
        <begin position="918"/>
        <end position="992"/>
    </location>
</feature>
<dbReference type="SUPFAM" id="SSF52540">
    <property type="entry name" value="P-loop containing nucleoside triphosphate hydrolases"/>
    <property type="match status" value="1"/>
</dbReference>
<dbReference type="OrthoDB" id="8954335at2759"/>
<dbReference type="InterPro" id="IPR056072">
    <property type="entry name" value="SNTX_MACPF/CDC-like_dom"/>
</dbReference>
<dbReference type="STRING" id="100816.A0A175VZV3"/>
<feature type="domain" description="DUF7656" evidence="3">
    <location>
        <begin position="385"/>
        <end position="480"/>
    </location>
</feature>